<dbReference type="Proteomes" id="UP000585050">
    <property type="component" value="Unassembled WGS sequence"/>
</dbReference>
<evidence type="ECO:0008006" key="3">
    <source>
        <dbReference type="Google" id="ProtNLM"/>
    </source>
</evidence>
<organism evidence="1 2">
    <name type="scientific">Flammeovirga agarivorans</name>
    <dbReference type="NCBI Taxonomy" id="2726742"/>
    <lineage>
        <taxon>Bacteria</taxon>
        <taxon>Pseudomonadati</taxon>
        <taxon>Bacteroidota</taxon>
        <taxon>Cytophagia</taxon>
        <taxon>Cytophagales</taxon>
        <taxon>Flammeovirgaceae</taxon>
        <taxon>Flammeovirga</taxon>
    </lineage>
</organism>
<dbReference type="AlphaFoldDB" id="A0A7X8XYS2"/>
<keyword evidence="2" id="KW-1185">Reference proteome</keyword>
<proteinExistence type="predicted"/>
<evidence type="ECO:0000313" key="2">
    <source>
        <dbReference type="Proteomes" id="UP000585050"/>
    </source>
</evidence>
<name>A0A7X8XYS2_9BACT</name>
<comment type="caution">
    <text evidence="1">The sequence shown here is derived from an EMBL/GenBank/DDBJ whole genome shotgun (WGS) entry which is preliminary data.</text>
</comment>
<protein>
    <recommendedName>
        <fullName evidence="3">SnoaL-like domain-containing protein</fullName>
    </recommendedName>
</protein>
<sequence length="124" mass="14557">MEKKELLAKKLLAWNIKHLISSSKITKYDIAISFAPEFTIKVNGREYEVNYESYLNYLLGFKSTIDSINYNVQEYVCNKDNVVIVMDPAITRLDGSEDHFSTMLMLKFNEEDKITNWQEVYVKK</sequence>
<dbReference type="RefSeq" id="WP_168885110.1">
    <property type="nucleotide sequence ID" value="NZ_JABAIL010000012.1"/>
</dbReference>
<gene>
    <name evidence="1" type="ORF">HGP29_24555</name>
</gene>
<dbReference type="EMBL" id="JABAIL010000012">
    <property type="protein sequence ID" value="NLR94398.1"/>
    <property type="molecule type" value="Genomic_DNA"/>
</dbReference>
<evidence type="ECO:0000313" key="1">
    <source>
        <dbReference type="EMBL" id="NLR94398.1"/>
    </source>
</evidence>
<accession>A0A7X8XYS2</accession>
<reference evidence="1 2" key="1">
    <citation type="submission" date="2020-04" db="EMBL/GenBank/DDBJ databases">
        <title>Flammeovirga sp. SR4, a novel species isolated from seawater.</title>
        <authorList>
            <person name="Wang X."/>
        </authorList>
    </citation>
    <scope>NUCLEOTIDE SEQUENCE [LARGE SCALE GENOMIC DNA]</scope>
    <source>
        <strain evidence="1 2">SR4</strain>
    </source>
</reference>